<dbReference type="PANTHER" id="PTHR24104:SF25">
    <property type="entry name" value="PROTEIN LIN-41"/>
    <property type="match status" value="1"/>
</dbReference>
<dbReference type="InterPro" id="IPR001258">
    <property type="entry name" value="NHL_repeat"/>
</dbReference>
<comment type="caution">
    <text evidence="3">The sequence shown here is derived from an EMBL/GenBank/DDBJ whole genome shotgun (WGS) entry which is preliminary data.</text>
</comment>
<organism evidence="3 4">
    <name type="scientific">Geodia barretti</name>
    <name type="common">Barrett's horny sponge</name>
    <dbReference type="NCBI Taxonomy" id="519541"/>
    <lineage>
        <taxon>Eukaryota</taxon>
        <taxon>Metazoa</taxon>
        <taxon>Porifera</taxon>
        <taxon>Demospongiae</taxon>
        <taxon>Heteroscleromorpha</taxon>
        <taxon>Tetractinellida</taxon>
        <taxon>Astrophorina</taxon>
        <taxon>Geodiidae</taxon>
        <taxon>Geodia</taxon>
    </lineage>
</organism>
<dbReference type="EMBL" id="CASHTH010000146">
    <property type="protein sequence ID" value="CAI7992479.1"/>
    <property type="molecule type" value="Genomic_DNA"/>
</dbReference>
<dbReference type="InterPro" id="IPR050952">
    <property type="entry name" value="TRIM-NHL_E3_ligases"/>
</dbReference>
<proteinExistence type="predicted"/>
<feature type="repeat" description="NHL" evidence="2">
    <location>
        <begin position="30"/>
        <end position="73"/>
    </location>
</feature>
<dbReference type="Proteomes" id="UP001174909">
    <property type="component" value="Unassembled WGS sequence"/>
</dbReference>
<protein>
    <submittedName>
        <fullName evidence="3">RING finger protein nhl-1</fullName>
    </submittedName>
</protein>
<dbReference type="PANTHER" id="PTHR24104">
    <property type="entry name" value="E3 UBIQUITIN-PROTEIN LIGASE NHLRC1-RELATED"/>
    <property type="match status" value="1"/>
</dbReference>
<accession>A0AA35VZN1</accession>
<dbReference type="GO" id="GO:0000209">
    <property type="term" value="P:protein polyubiquitination"/>
    <property type="evidence" value="ECO:0007669"/>
    <property type="project" value="TreeGrafter"/>
</dbReference>
<dbReference type="GO" id="GO:0008270">
    <property type="term" value="F:zinc ion binding"/>
    <property type="evidence" value="ECO:0007669"/>
    <property type="project" value="UniProtKB-KW"/>
</dbReference>
<keyword evidence="4" id="KW-1185">Reference proteome</keyword>
<gene>
    <name evidence="3" type="ORF">GBAR_LOCUS1015</name>
</gene>
<sequence length="118" mass="13205">IAVHSLTHKVYITEFNNHRVQVLNPDLTYSSSFGTNGSNNGEFNHPRHISTDRDGNVYVADSGNHRIQVFTGDGVYLRQFGKKGVWKGEIISRLVSLLDPTIWCMSVNGKPSYLDILA</sequence>
<dbReference type="AlphaFoldDB" id="A0AA35VZN1"/>
<keyword evidence="1" id="KW-0677">Repeat</keyword>
<evidence type="ECO:0000256" key="1">
    <source>
        <dbReference type="ARBA" id="ARBA00022737"/>
    </source>
</evidence>
<dbReference type="GO" id="GO:0043161">
    <property type="term" value="P:proteasome-mediated ubiquitin-dependent protein catabolic process"/>
    <property type="evidence" value="ECO:0007669"/>
    <property type="project" value="TreeGrafter"/>
</dbReference>
<dbReference type="PROSITE" id="PS51125">
    <property type="entry name" value="NHL"/>
    <property type="match status" value="2"/>
</dbReference>
<feature type="repeat" description="NHL" evidence="2">
    <location>
        <begin position="1"/>
        <end position="26"/>
    </location>
</feature>
<dbReference type="GO" id="GO:0061630">
    <property type="term" value="F:ubiquitin protein ligase activity"/>
    <property type="evidence" value="ECO:0007669"/>
    <property type="project" value="TreeGrafter"/>
</dbReference>
<dbReference type="SUPFAM" id="SSF63829">
    <property type="entry name" value="Calcium-dependent phosphotriesterase"/>
    <property type="match status" value="1"/>
</dbReference>
<evidence type="ECO:0000313" key="3">
    <source>
        <dbReference type="EMBL" id="CAI7992479.1"/>
    </source>
</evidence>
<evidence type="ECO:0000256" key="2">
    <source>
        <dbReference type="PROSITE-ProRule" id="PRU00504"/>
    </source>
</evidence>
<evidence type="ECO:0000313" key="4">
    <source>
        <dbReference type="Proteomes" id="UP001174909"/>
    </source>
</evidence>
<reference evidence="3" key="1">
    <citation type="submission" date="2023-03" db="EMBL/GenBank/DDBJ databases">
        <authorList>
            <person name="Steffen K."/>
            <person name="Cardenas P."/>
        </authorList>
    </citation>
    <scope>NUCLEOTIDE SEQUENCE</scope>
</reference>
<dbReference type="InterPro" id="IPR011042">
    <property type="entry name" value="6-blade_b-propeller_TolB-like"/>
</dbReference>
<dbReference type="Pfam" id="PF01436">
    <property type="entry name" value="NHL"/>
    <property type="match status" value="1"/>
</dbReference>
<feature type="non-terminal residue" evidence="3">
    <location>
        <position position="118"/>
    </location>
</feature>
<dbReference type="Gene3D" id="2.120.10.30">
    <property type="entry name" value="TolB, C-terminal domain"/>
    <property type="match status" value="1"/>
</dbReference>
<name>A0AA35VZN1_GEOBA</name>